<evidence type="ECO:0000256" key="7">
    <source>
        <dbReference type="ARBA" id="ARBA00022737"/>
    </source>
</evidence>
<keyword evidence="8 11" id="KW-1133">Transmembrane helix</keyword>
<dbReference type="SMART" id="SM00369">
    <property type="entry name" value="LRR_TYP"/>
    <property type="match status" value="7"/>
</dbReference>
<dbReference type="GO" id="GO:0005886">
    <property type="term" value="C:plasma membrane"/>
    <property type="evidence" value="ECO:0007669"/>
    <property type="project" value="UniProtKB-SubCell"/>
</dbReference>
<dbReference type="Gene3D" id="3.80.10.10">
    <property type="entry name" value="Ribonuclease Inhibitor"/>
    <property type="match status" value="4"/>
</dbReference>
<keyword evidence="3" id="KW-1003">Cell membrane</keyword>
<reference evidence="14 15" key="1">
    <citation type="submission" date="2020-08" db="EMBL/GenBank/DDBJ databases">
        <title>Plant Genome Project.</title>
        <authorList>
            <person name="Zhang R.-G."/>
        </authorList>
    </citation>
    <scope>NUCLEOTIDE SEQUENCE [LARGE SCALE GENOMIC DNA]</scope>
    <source>
        <tissue evidence="14">Rhizome</tissue>
    </source>
</reference>
<dbReference type="PANTHER" id="PTHR48063:SF112">
    <property type="entry name" value="RECEPTOR LIKE PROTEIN 30-LIKE"/>
    <property type="match status" value="1"/>
</dbReference>
<dbReference type="InterPro" id="IPR046956">
    <property type="entry name" value="RLP23-like"/>
</dbReference>
<evidence type="ECO:0000259" key="13">
    <source>
        <dbReference type="Pfam" id="PF08263"/>
    </source>
</evidence>
<dbReference type="FunFam" id="3.80.10.10:FF:000213">
    <property type="entry name" value="Tyrosine-sulfated glycopeptide receptor 1"/>
    <property type="match status" value="1"/>
</dbReference>
<evidence type="ECO:0000256" key="6">
    <source>
        <dbReference type="ARBA" id="ARBA00022729"/>
    </source>
</evidence>
<evidence type="ECO:0000256" key="8">
    <source>
        <dbReference type="ARBA" id="ARBA00022989"/>
    </source>
</evidence>
<keyword evidence="7" id="KW-0677">Repeat</keyword>
<dbReference type="InterPro" id="IPR013210">
    <property type="entry name" value="LRR_N_plant-typ"/>
</dbReference>
<dbReference type="EMBL" id="JACMSC010000014">
    <property type="protein sequence ID" value="KAG6490437.1"/>
    <property type="molecule type" value="Genomic_DNA"/>
</dbReference>
<evidence type="ECO:0000256" key="4">
    <source>
        <dbReference type="ARBA" id="ARBA00022614"/>
    </source>
</evidence>
<evidence type="ECO:0000256" key="11">
    <source>
        <dbReference type="SAM" id="Phobius"/>
    </source>
</evidence>
<evidence type="ECO:0000256" key="5">
    <source>
        <dbReference type="ARBA" id="ARBA00022692"/>
    </source>
</evidence>
<dbReference type="Pfam" id="PF00560">
    <property type="entry name" value="LRR_1"/>
    <property type="match status" value="10"/>
</dbReference>
<comment type="similarity">
    <text evidence="2">Belongs to the RLP family.</text>
</comment>
<keyword evidence="6 12" id="KW-0732">Signal</keyword>
<feature type="chain" id="PRO_5035181554" description="Leucine-rich repeat-containing N-terminal plant-type domain-containing protein" evidence="12">
    <location>
        <begin position="34"/>
        <end position="1091"/>
    </location>
</feature>
<gene>
    <name evidence="14" type="ORF">ZIOFF_051733</name>
</gene>
<keyword evidence="5 11" id="KW-0812">Transmembrane</keyword>
<dbReference type="PANTHER" id="PTHR48063">
    <property type="entry name" value="LRR RECEPTOR-LIKE KINASE"/>
    <property type="match status" value="1"/>
</dbReference>
<sequence length="1091" mass="121323">MTLNWDFMVISSSSKHAIVIFVALVLLSNRANCDDSLHANKGNNCLESERRALIAIKSDMYDPGERLSSWTGYDCCKWRGVACDNLTGYVTRLDLHYPDEYNPWVESIGASKVNPSLFELKHLRYLDLSFNNFSYAHVPHMIASLVHLEYLNLSNACFDGLIPPVLGNLSHIQHLDLRNYCTYPITLFSNNLSWLSNLNSLQYLDMSCVNLSKATNWLHQINLIPTLQVLLLGGASLPRVPPSLPTFNLTSLTMLDLSQYEWNISASMLRWLSNASNLEHLDLSKCMRVFDAEALSVALGALHNLRKLVLVETQIAGQVSTILKNVSRMLQHLDLQWNFFLPGEISTILSILPHQLEFLALDMNDIYGRIPEMLGNYTSLRHLSMSYTRITGEIPRTIGKLIHLELLDLSINDITGEMPLNVGNLTNLEELYLSETNITGSIPESLGNVISLKYLNLFGNKITGEIPKTLGSLQNMLQLDLHGNFLTGQIPTTIARISNLCYLDVSENRLTGEIPITIDRISNLSYLDVSNNYLTGEIPTTIGRIFNLWYLDVSENNLIGEIPKTFGRLCNLWMLDLSLNNIIGELANLLDDLSNCPQGAALSSLSIADNNMSGSIPSNLGLLAHLQELDLSSNSLQGHFRAMFQDYTNSKPCHDNNLQCARGPMGSYRPKDKILITAKGSTYEYIIILSLVTSIDLSHNNLSGEIPNELMMLRDLHFLSLSNNHLTGTIPENIADLTELFSLDLSMNNLTGTIPSNLSALNFLSHLNLSFNNLSGRIPTGNQFLTFDDPAIYAGNKDLCGWPLPECPSDEAQRGPLHARDDDDGNGSKLEKVLDYAFIAMGFIVGFWTYWGVMIMKKSIRIALFQMVDRIYDWIYVQLAVKFGSYGSDNYRADQEGGQCGREDDAQDFPPGPDGFKLLVKLVLSHRHFVEHLELLVVDGPESLEELFREGITGRLQAPQLHQSTRVPRIVAFVVLLLLGEALQRDLEDELVVVSFSEVLFEGSAEVESLEDVLEVILDEVEELGVLPHIALAVEDDLDHLLVHLKEAAGDLLEGIEGEGTDLDAVGEGGDGATGALLERGVEVSSFGSRR</sequence>
<keyword evidence="15" id="KW-1185">Reference proteome</keyword>
<keyword evidence="9 11" id="KW-0472">Membrane</keyword>
<feature type="domain" description="Leucine-rich repeat-containing N-terminal plant-type" evidence="13">
    <location>
        <begin position="47"/>
        <end position="84"/>
    </location>
</feature>
<dbReference type="FunFam" id="3.80.10.10:FF:000095">
    <property type="entry name" value="LRR receptor-like serine/threonine-protein kinase GSO1"/>
    <property type="match status" value="1"/>
</dbReference>
<feature type="transmembrane region" description="Helical" evidence="11">
    <location>
        <begin position="836"/>
        <end position="856"/>
    </location>
</feature>
<evidence type="ECO:0000256" key="9">
    <source>
        <dbReference type="ARBA" id="ARBA00023136"/>
    </source>
</evidence>
<dbReference type="SUPFAM" id="SSF52058">
    <property type="entry name" value="L domain-like"/>
    <property type="match status" value="3"/>
</dbReference>
<proteinExistence type="inferred from homology"/>
<comment type="caution">
    <text evidence="14">The sequence shown here is derived from an EMBL/GenBank/DDBJ whole genome shotgun (WGS) entry which is preliminary data.</text>
</comment>
<evidence type="ECO:0000313" key="15">
    <source>
        <dbReference type="Proteomes" id="UP000734854"/>
    </source>
</evidence>
<name>A0A8J5FJ67_ZINOF</name>
<dbReference type="Pfam" id="PF08263">
    <property type="entry name" value="LRRNT_2"/>
    <property type="match status" value="1"/>
</dbReference>
<dbReference type="InterPro" id="IPR032675">
    <property type="entry name" value="LRR_dom_sf"/>
</dbReference>
<dbReference type="InterPro" id="IPR003591">
    <property type="entry name" value="Leu-rich_rpt_typical-subtyp"/>
</dbReference>
<dbReference type="Pfam" id="PF13855">
    <property type="entry name" value="LRR_8"/>
    <property type="match status" value="1"/>
</dbReference>
<keyword evidence="10" id="KW-0325">Glycoprotein</keyword>
<evidence type="ECO:0000256" key="10">
    <source>
        <dbReference type="ARBA" id="ARBA00023180"/>
    </source>
</evidence>
<dbReference type="InterPro" id="IPR001611">
    <property type="entry name" value="Leu-rich_rpt"/>
</dbReference>
<evidence type="ECO:0000256" key="3">
    <source>
        <dbReference type="ARBA" id="ARBA00022475"/>
    </source>
</evidence>
<dbReference type="Pfam" id="PF13516">
    <property type="entry name" value="LRR_6"/>
    <property type="match status" value="1"/>
</dbReference>
<keyword evidence="4" id="KW-0433">Leucine-rich repeat</keyword>
<evidence type="ECO:0000256" key="2">
    <source>
        <dbReference type="ARBA" id="ARBA00009592"/>
    </source>
</evidence>
<evidence type="ECO:0000256" key="12">
    <source>
        <dbReference type="SAM" id="SignalP"/>
    </source>
</evidence>
<comment type="subcellular location">
    <subcellularLocation>
        <location evidence="1">Cell membrane</location>
        <topology evidence="1">Single-pass type I membrane protein</topology>
    </subcellularLocation>
</comment>
<evidence type="ECO:0000313" key="14">
    <source>
        <dbReference type="EMBL" id="KAG6490437.1"/>
    </source>
</evidence>
<evidence type="ECO:0000256" key="1">
    <source>
        <dbReference type="ARBA" id="ARBA00004251"/>
    </source>
</evidence>
<feature type="signal peptide" evidence="12">
    <location>
        <begin position="1"/>
        <end position="33"/>
    </location>
</feature>
<dbReference type="AlphaFoldDB" id="A0A8J5FJ67"/>
<organism evidence="14 15">
    <name type="scientific">Zingiber officinale</name>
    <name type="common">Ginger</name>
    <name type="synonym">Amomum zingiber</name>
    <dbReference type="NCBI Taxonomy" id="94328"/>
    <lineage>
        <taxon>Eukaryota</taxon>
        <taxon>Viridiplantae</taxon>
        <taxon>Streptophyta</taxon>
        <taxon>Embryophyta</taxon>
        <taxon>Tracheophyta</taxon>
        <taxon>Spermatophyta</taxon>
        <taxon>Magnoliopsida</taxon>
        <taxon>Liliopsida</taxon>
        <taxon>Zingiberales</taxon>
        <taxon>Zingiberaceae</taxon>
        <taxon>Zingiber</taxon>
    </lineage>
</organism>
<protein>
    <recommendedName>
        <fullName evidence="13">Leucine-rich repeat-containing N-terminal plant-type domain-containing protein</fullName>
    </recommendedName>
</protein>
<dbReference type="Proteomes" id="UP000734854">
    <property type="component" value="Unassembled WGS sequence"/>
</dbReference>
<accession>A0A8J5FJ67</accession>